<accession>A0A835LZV0</accession>
<dbReference type="Proteomes" id="UP000631114">
    <property type="component" value="Unassembled WGS sequence"/>
</dbReference>
<gene>
    <name evidence="1" type="ORF">IFM89_017565</name>
</gene>
<organism evidence="1 2">
    <name type="scientific">Coptis chinensis</name>
    <dbReference type="NCBI Taxonomy" id="261450"/>
    <lineage>
        <taxon>Eukaryota</taxon>
        <taxon>Viridiplantae</taxon>
        <taxon>Streptophyta</taxon>
        <taxon>Embryophyta</taxon>
        <taxon>Tracheophyta</taxon>
        <taxon>Spermatophyta</taxon>
        <taxon>Magnoliopsida</taxon>
        <taxon>Ranunculales</taxon>
        <taxon>Ranunculaceae</taxon>
        <taxon>Coptidoideae</taxon>
        <taxon>Coptis</taxon>
    </lineage>
</organism>
<dbReference type="EMBL" id="JADFTS010000005">
    <property type="protein sequence ID" value="KAF9605546.1"/>
    <property type="molecule type" value="Genomic_DNA"/>
</dbReference>
<protein>
    <submittedName>
        <fullName evidence="1">Uncharacterized protein</fullName>
    </submittedName>
</protein>
<keyword evidence="2" id="KW-1185">Reference proteome</keyword>
<comment type="caution">
    <text evidence="1">The sequence shown here is derived from an EMBL/GenBank/DDBJ whole genome shotgun (WGS) entry which is preliminary data.</text>
</comment>
<reference evidence="1 2" key="1">
    <citation type="submission" date="2020-10" db="EMBL/GenBank/DDBJ databases">
        <title>The Coptis chinensis genome and diversification of protoberbering-type alkaloids.</title>
        <authorList>
            <person name="Wang B."/>
            <person name="Shu S."/>
            <person name="Song C."/>
            <person name="Liu Y."/>
        </authorList>
    </citation>
    <scope>NUCLEOTIDE SEQUENCE [LARGE SCALE GENOMIC DNA]</scope>
    <source>
        <strain evidence="1">HL-2020</strain>
        <tissue evidence="1">Leaf</tissue>
    </source>
</reference>
<sequence>MSGSSIVWIRGCFNGCRDCTQKSQLGTRVWNLTDRTVELQIRVGSILKKRHTLKPGSSKKLKCKSIYRTYMPNKYSDDGGGVKNLLYSYDDMYHPYVWIHDCVGNSSRMVKQQYISLDDLRYFSEIKIFRDHQRGSISVLKKQRTEFC</sequence>
<name>A0A835LZV0_9MAGN</name>
<dbReference type="OrthoDB" id="1919749at2759"/>
<proteinExistence type="predicted"/>
<dbReference type="AlphaFoldDB" id="A0A835LZV0"/>
<evidence type="ECO:0000313" key="2">
    <source>
        <dbReference type="Proteomes" id="UP000631114"/>
    </source>
</evidence>
<evidence type="ECO:0000313" key="1">
    <source>
        <dbReference type="EMBL" id="KAF9605546.1"/>
    </source>
</evidence>